<organism evidence="3 4">
    <name type="scientific">Paenibacillus roseopurpureus</name>
    <dbReference type="NCBI Taxonomy" id="2918901"/>
    <lineage>
        <taxon>Bacteria</taxon>
        <taxon>Bacillati</taxon>
        <taxon>Bacillota</taxon>
        <taxon>Bacilli</taxon>
        <taxon>Bacillales</taxon>
        <taxon>Paenibacillaceae</taxon>
        <taxon>Paenibacillus</taxon>
    </lineage>
</organism>
<gene>
    <name evidence="3" type="ORF">MJB10_16830</name>
</gene>
<dbReference type="InterPro" id="IPR008928">
    <property type="entry name" value="6-hairpin_glycosidase_sf"/>
</dbReference>
<dbReference type="Gene3D" id="2.70.98.50">
    <property type="entry name" value="putative glycoside hydrolase family protein from bacillus halodurans"/>
    <property type="match status" value="1"/>
</dbReference>
<dbReference type="SUPFAM" id="SSF48208">
    <property type="entry name" value="Six-hairpin glycosidases"/>
    <property type="match status" value="1"/>
</dbReference>
<keyword evidence="4" id="KW-1185">Reference proteome</keyword>
<dbReference type="EMBL" id="CP130319">
    <property type="protein sequence ID" value="WNR42780.1"/>
    <property type="molecule type" value="Genomic_DNA"/>
</dbReference>
<name>A0AA96LJC0_9BACL</name>
<dbReference type="AlphaFoldDB" id="A0AA96LJC0"/>
<dbReference type="Proteomes" id="UP001304650">
    <property type="component" value="Chromosome"/>
</dbReference>
<feature type="region of interest" description="Disordered" evidence="1">
    <location>
        <begin position="1"/>
        <end position="21"/>
    </location>
</feature>
<proteinExistence type="predicted"/>
<evidence type="ECO:0000256" key="1">
    <source>
        <dbReference type="SAM" id="MobiDB-lite"/>
    </source>
</evidence>
<evidence type="ECO:0000313" key="4">
    <source>
        <dbReference type="Proteomes" id="UP001304650"/>
    </source>
</evidence>
<dbReference type="GO" id="GO:0005975">
    <property type="term" value="P:carbohydrate metabolic process"/>
    <property type="evidence" value="ECO:0007669"/>
    <property type="project" value="InterPro"/>
</dbReference>
<accession>A0AA96LJC0</accession>
<dbReference type="KEGG" id="proo:MJB10_16830"/>
<evidence type="ECO:0000259" key="2">
    <source>
        <dbReference type="Pfam" id="PF18961"/>
    </source>
</evidence>
<protein>
    <submittedName>
        <fullName evidence="3">DUF5703 domain-containing protein</fullName>
    </submittedName>
</protein>
<dbReference type="RefSeq" id="WP_314796517.1">
    <property type="nucleotide sequence ID" value="NZ_CP130319.1"/>
</dbReference>
<dbReference type="InterPro" id="IPR043757">
    <property type="entry name" value="DUF5703_N"/>
</dbReference>
<dbReference type="Pfam" id="PF18961">
    <property type="entry name" value="DUF5703_N"/>
    <property type="match status" value="1"/>
</dbReference>
<evidence type="ECO:0000313" key="3">
    <source>
        <dbReference type="EMBL" id="WNR42780.1"/>
    </source>
</evidence>
<sequence length="328" mass="37287">MYSKHDVIWETPSSGSKGSMPLGNGDVGVNVWVEENSDLQMLIAKTDAWDENGRLVKLGKVCIKASGQVWNTRQFQQCLRLEEGEITVSIDEAGKQLRYRVRVDAHHSVIRIEVDADQEVGLAVSTEPWRMERREITGIELHSAYGLNGGPERVFAEPDTILPEDEDKLICYHRNERSVWPENMRLQSIPYEDGSFRDPLLHRTFGVMAKGDGLLRSSLMTLSSAVPGNKYCIELHALCSQTDTAEEWVRQIEMSAAVCESTPLETSREKHRDWWQDFWQRSWIDSDDESLQTILSGYTLQRYMHACSGRGAFPIKFNGSIFTIGNMV</sequence>
<reference evidence="3" key="1">
    <citation type="submission" date="2022-02" db="EMBL/GenBank/DDBJ databases">
        <title>Paenibacillus sp. MBLB1832 Whole Genome Shotgun Sequencing.</title>
        <authorList>
            <person name="Hwang C.Y."/>
            <person name="Cho E.-S."/>
            <person name="Seo M.-J."/>
        </authorList>
    </citation>
    <scope>NUCLEOTIDE SEQUENCE</scope>
    <source>
        <strain evidence="3">MBLB1832</strain>
    </source>
</reference>
<feature type="domain" description="DUF5703" evidence="2">
    <location>
        <begin position="8"/>
        <end position="284"/>
    </location>
</feature>